<sequence length="141" mass="16142">METKIPIFLEDAKQESVTNFTSTKIFGFFVLISLAFYSAQLTSNAIHIVANDQVDGAITTECLIQAHFYKSRFCMEIKQMMAENNSNLSDLIAAEKATYAEFSELIQLQRRMHRLRRNLSTNLSEQCKLPDQNGSKTEHDR</sequence>
<dbReference type="Proteomes" id="UP000887576">
    <property type="component" value="Unplaced"/>
</dbReference>
<evidence type="ECO:0000313" key="1">
    <source>
        <dbReference type="Proteomes" id="UP000887576"/>
    </source>
</evidence>
<evidence type="ECO:0000313" key="2">
    <source>
        <dbReference type="WBParaSite" id="JU765_v2.g11143.t1"/>
    </source>
</evidence>
<organism evidence="1 2">
    <name type="scientific">Panagrolaimus sp. JU765</name>
    <dbReference type="NCBI Taxonomy" id="591449"/>
    <lineage>
        <taxon>Eukaryota</taxon>
        <taxon>Metazoa</taxon>
        <taxon>Ecdysozoa</taxon>
        <taxon>Nematoda</taxon>
        <taxon>Chromadorea</taxon>
        <taxon>Rhabditida</taxon>
        <taxon>Tylenchina</taxon>
        <taxon>Panagrolaimomorpha</taxon>
        <taxon>Panagrolaimoidea</taxon>
        <taxon>Panagrolaimidae</taxon>
        <taxon>Panagrolaimus</taxon>
    </lineage>
</organism>
<dbReference type="WBParaSite" id="JU765_v2.g11143.t1">
    <property type="protein sequence ID" value="JU765_v2.g11143.t1"/>
    <property type="gene ID" value="JU765_v2.g11143"/>
</dbReference>
<protein>
    <submittedName>
        <fullName evidence="2">Uncharacterized protein</fullName>
    </submittedName>
</protein>
<reference evidence="2" key="1">
    <citation type="submission" date="2022-11" db="UniProtKB">
        <authorList>
            <consortium name="WormBaseParasite"/>
        </authorList>
    </citation>
    <scope>IDENTIFICATION</scope>
</reference>
<proteinExistence type="predicted"/>
<name>A0AC34PYC6_9BILA</name>
<accession>A0AC34PYC6</accession>